<organism evidence="5 6">
    <name type="scientific">Acinetobacter boissieri</name>
    <dbReference type="NCBI Taxonomy" id="1219383"/>
    <lineage>
        <taxon>Bacteria</taxon>
        <taxon>Pseudomonadati</taxon>
        <taxon>Pseudomonadota</taxon>
        <taxon>Gammaproteobacteria</taxon>
        <taxon>Moraxellales</taxon>
        <taxon>Moraxellaceae</taxon>
        <taxon>Acinetobacter</taxon>
    </lineage>
</organism>
<dbReference type="SUPFAM" id="SSF53850">
    <property type="entry name" value="Periplasmic binding protein-like II"/>
    <property type="match status" value="1"/>
</dbReference>
<reference evidence="6" key="1">
    <citation type="submission" date="2016-09" db="EMBL/GenBank/DDBJ databases">
        <authorList>
            <person name="Varghese N."/>
            <person name="Submissions S."/>
        </authorList>
    </citation>
    <scope>NUCLEOTIDE SEQUENCE [LARGE SCALE GENOMIC DNA]</scope>
    <source>
        <strain evidence="6">ANC 4422</strain>
    </source>
</reference>
<keyword evidence="3" id="KW-0479">Metal-binding</keyword>
<evidence type="ECO:0000256" key="4">
    <source>
        <dbReference type="SAM" id="SignalP"/>
    </source>
</evidence>
<dbReference type="Pfam" id="PF13343">
    <property type="entry name" value="SBP_bac_6"/>
    <property type="match status" value="1"/>
</dbReference>
<dbReference type="GO" id="GO:0046872">
    <property type="term" value="F:metal ion binding"/>
    <property type="evidence" value="ECO:0007669"/>
    <property type="project" value="UniProtKB-KW"/>
</dbReference>
<dbReference type="AlphaFoldDB" id="A0A1G6I0J0"/>
<dbReference type="PANTHER" id="PTHR30006:SF15">
    <property type="entry name" value="IRON-UTILIZATION PERIPLASMIC PROTEIN"/>
    <property type="match status" value="1"/>
</dbReference>
<sequence length="340" mass="37527">MKNTLKRYTLGHLAFITLALSSGLQASEVNLYTTREPGLIQPLLNDFTQSTGVKVNTVFVKEGLVERVKVEGRRSPADILMTVDFGNLIDLVENDLSQKVNSKVLDASIPPTLRSANGHWYALSMRARAVYASKDRTHITAINYEDLADPKWKGKLCIRSGAHPYNTALIAAYIAHHGEAKAEQWLRDVKANLARSASGGDRDVARDILGNICDLGIANTYYVGTMRNGDDRQKSWSNAIHVVLPTFKNGGTHVNVTGAVLAKYSPNRKEAVQLLEFLASTRGQAIYAQSGYEYPVNVSAQIDPMIASFGPLKIDNLRLNDIAKYRKAASRLVEKVQFDH</sequence>
<feature type="chain" id="PRO_5017343160" evidence="4">
    <location>
        <begin position="27"/>
        <end position="340"/>
    </location>
</feature>
<evidence type="ECO:0000313" key="6">
    <source>
        <dbReference type="Proteomes" id="UP000242501"/>
    </source>
</evidence>
<dbReference type="STRING" id="1219383.SAMN05421733_107151"/>
<accession>A0A1G6I0J0</accession>
<dbReference type="GO" id="GO:0030288">
    <property type="term" value="C:outer membrane-bounded periplasmic space"/>
    <property type="evidence" value="ECO:0007669"/>
    <property type="project" value="TreeGrafter"/>
</dbReference>
<evidence type="ECO:0000256" key="1">
    <source>
        <dbReference type="ARBA" id="ARBA00008520"/>
    </source>
</evidence>
<dbReference type="Gene3D" id="3.40.190.10">
    <property type="entry name" value="Periplasmic binding protein-like II"/>
    <property type="match status" value="2"/>
</dbReference>
<feature type="binding site" evidence="3">
    <location>
        <position position="221"/>
    </location>
    <ligand>
        <name>Fe cation</name>
        <dbReference type="ChEBI" id="CHEBI:24875"/>
    </ligand>
</feature>
<keyword evidence="3" id="KW-0408">Iron</keyword>
<dbReference type="InterPro" id="IPR026045">
    <property type="entry name" value="Ferric-bd"/>
</dbReference>
<keyword evidence="6" id="KW-1185">Reference proteome</keyword>
<protein>
    <submittedName>
        <fullName evidence="5">Iron(III) transport system substrate-binding protein</fullName>
    </submittedName>
</protein>
<feature type="signal peptide" evidence="4">
    <location>
        <begin position="1"/>
        <end position="26"/>
    </location>
</feature>
<dbReference type="PANTHER" id="PTHR30006">
    <property type="entry name" value="THIAMINE-BINDING PERIPLASMIC PROTEIN-RELATED"/>
    <property type="match status" value="1"/>
</dbReference>
<name>A0A1G6I0J0_9GAMM</name>
<evidence type="ECO:0000256" key="3">
    <source>
        <dbReference type="PIRSR" id="PIRSR002825-1"/>
    </source>
</evidence>
<keyword evidence="2 4" id="KW-0732">Signal</keyword>
<dbReference type="Proteomes" id="UP000242501">
    <property type="component" value="Unassembled WGS sequence"/>
</dbReference>
<dbReference type="EMBL" id="FMYL01000007">
    <property type="protein sequence ID" value="SDB99971.1"/>
    <property type="molecule type" value="Genomic_DNA"/>
</dbReference>
<evidence type="ECO:0000256" key="2">
    <source>
        <dbReference type="ARBA" id="ARBA00022729"/>
    </source>
</evidence>
<evidence type="ECO:0000313" key="5">
    <source>
        <dbReference type="EMBL" id="SDB99971.1"/>
    </source>
</evidence>
<feature type="binding site" evidence="3">
    <location>
        <position position="222"/>
    </location>
    <ligand>
        <name>Fe cation</name>
        <dbReference type="ChEBI" id="CHEBI:24875"/>
    </ligand>
</feature>
<comment type="similarity">
    <text evidence="1">Belongs to the bacterial solute-binding protein 1 family.</text>
</comment>
<gene>
    <name evidence="5" type="ORF">SAMN05421733_107151</name>
</gene>
<dbReference type="RefSeq" id="WP_092748671.1">
    <property type="nucleotide sequence ID" value="NZ_FMYL01000007.1"/>
</dbReference>
<proteinExistence type="inferred from homology"/>
<dbReference type="OrthoDB" id="9769567at2"/>
<dbReference type="PIRSF" id="PIRSF002825">
    <property type="entry name" value="CfbpA"/>
    <property type="match status" value="1"/>
</dbReference>